<feature type="compositionally biased region" description="Polar residues" evidence="1">
    <location>
        <begin position="162"/>
        <end position="174"/>
    </location>
</feature>
<sequence length="473" mass="53752">MILLLLYLALLASIGAARAIPVTHDDGTLVDTQWHQPRNIVEEPALFKRADGEELSYMKYLLDQAASIPQPSFAPASQYHGHGLFHDESDAFQGNQGISHHHFNAQGPVRFHTSHHQRYSQVVPRSHNAFNEPYGEGTDEIYRLHNQSYIQDLAGSHDSHYQHPSSTLDPSWSRGSPWYPYDQRTSEYSHLQHPSHVQNPPQVYDNSFHHRPNTQGTSWSHGTHFFSYGQRSSEDLHLQHPSHVQEPPRFYDNSVQHQLDTQGPSSSHGSFLDPYGPGSSKNSHFQHPSHGHGPHGTYSEQAYLYFEGSPELDDLVKQHLAHYWMTRMSHPQIDEQQSQTHAGLDLPGSHRHPPSAGEHVAFRSDEKSPSEGHVSGETSDPDVKSDRKTNWKVAKPKKPGPSATRKQVKIALIYYLRAQDVVATGYEGLLNLSEEDKKAMGHDGELFYQKICDCRGGRYEVEDFRHQTWREDK</sequence>
<dbReference type="EMBL" id="KZ819640">
    <property type="protein sequence ID" value="PWN87410.1"/>
    <property type="molecule type" value="Genomic_DNA"/>
</dbReference>
<keyword evidence="2" id="KW-0732">Signal</keyword>
<feature type="compositionally biased region" description="Polar residues" evidence="1">
    <location>
        <begin position="256"/>
        <end position="269"/>
    </location>
</feature>
<feature type="compositionally biased region" description="Basic and acidic residues" evidence="1">
    <location>
        <begin position="360"/>
        <end position="370"/>
    </location>
</feature>
<feature type="compositionally biased region" description="Polar residues" evidence="1">
    <location>
        <begin position="195"/>
        <end position="205"/>
    </location>
</feature>
<dbReference type="InParanoid" id="A0A316YCE7"/>
<protein>
    <submittedName>
        <fullName evidence="3">Uncharacterized protein</fullName>
    </submittedName>
</protein>
<dbReference type="RefSeq" id="XP_025374608.1">
    <property type="nucleotide sequence ID" value="XM_025520135.1"/>
</dbReference>
<feature type="signal peptide" evidence="2">
    <location>
        <begin position="1"/>
        <end position="19"/>
    </location>
</feature>
<feature type="chain" id="PRO_5016392518" evidence="2">
    <location>
        <begin position="20"/>
        <end position="473"/>
    </location>
</feature>
<evidence type="ECO:0000256" key="1">
    <source>
        <dbReference type="SAM" id="MobiDB-lite"/>
    </source>
</evidence>
<feature type="region of interest" description="Disordered" evidence="1">
    <location>
        <begin position="189"/>
        <end position="224"/>
    </location>
</feature>
<keyword evidence="4" id="KW-1185">Reference proteome</keyword>
<accession>A0A316YCE7</accession>
<evidence type="ECO:0000313" key="3">
    <source>
        <dbReference type="EMBL" id="PWN87410.1"/>
    </source>
</evidence>
<evidence type="ECO:0000313" key="4">
    <source>
        <dbReference type="Proteomes" id="UP000245768"/>
    </source>
</evidence>
<feature type="region of interest" description="Disordered" evidence="1">
    <location>
        <begin position="156"/>
        <end position="176"/>
    </location>
</feature>
<feature type="region of interest" description="Disordered" evidence="1">
    <location>
        <begin position="333"/>
        <end position="402"/>
    </location>
</feature>
<evidence type="ECO:0000256" key="2">
    <source>
        <dbReference type="SAM" id="SignalP"/>
    </source>
</evidence>
<organism evidence="3 4">
    <name type="scientific">Acaromyces ingoldii</name>
    <dbReference type="NCBI Taxonomy" id="215250"/>
    <lineage>
        <taxon>Eukaryota</taxon>
        <taxon>Fungi</taxon>
        <taxon>Dikarya</taxon>
        <taxon>Basidiomycota</taxon>
        <taxon>Ustilaginomycotina</taxon>
        <taxon>Exobasidiomycetes</taxon>
        <taxon>Exobasidiales</taxon>
        <taxon>Cryptobasidiaceae</taxon>
        <taxon>Acaromyces</taxon>
    </lineage>
</organism>
<reference evidence="3 4" key="1">
    <citation type="journal article" date="2018" name="Mol. Biol. Evol.">
        <title>Broad Genomic Sampling Reveals a Smut Pathogenic Ancestry of the Fungal Clade Ustilaginomycotina.</title>
        <authorList>
            <person name="Kijpornyongpan T."/>
            <person name="Mondo S.J."/>
            <person name="Barry K."/>
            <person name="Sandor L."/>
            <person name="Lee J."/>
            <person name="Lipzen A."/>
            <person name="Pangilinan J."/>
            <person name="LaButti K."/>
            <person name="Hainaut M."/>
            <person name="Henrissat B."/>
            <person name="Grigoriev I.V."/>
            <person name="Spatafora J.W."/>
            <person name="Aime M.C."/>
        </authorList>
    </citation>
    <scope>NUCLEOTIDE SEQUENCE [LARGE SCALE GENOMIC DNA]</scope>
    <source>
        <strain evidence="3 4">MCA 4198</strain>
    </source>
</reference>
<feature type="region of interest" description="Disordered" evidence="1">
    <location>
        <begin position="256"/>
        <end position="296"/>
    </location>
</feature>
<dbReference type="Proteomes" id="UP000245768">
    <property type="component" value="Unassembled WGS sequence"/>
</dbReference>
<dbReference type="GeneID" id="37042051"/>
<proteinExistence type="predicted"/>
<gene>
    <name evidence="3" type="ORF">FA10DRAFT_262563</name>
</gene>
<dbReference type="AlphaFoldDB" id="A0A316YCE7"/>
<name>A0A316YCE7_9BASI</name>